<name>A0A9Y1BLV5_9ARCH</name>
<evidence type="ECO:0000256" key="3">
    <source>
        <dbReference type="SAM" id="Phobius"/>
    </source>
</evidence>
<dbReference type="Proteomes" id="UP001201020">
    <property type="component" value="Chromosome"/>
</dbReference>
<dbReference type="Gene3D" id="2.60.120.260">
    <property type="entry name" value="Galactose-binding domain-like"/>
    <property type="match status" value="1"/>
</dbReference>
<dbReference type="InterPro" id="IPR002884">
    <property type="entry name" value="P_dom"/>
</dbReference>
<proteinExistence type="predicted"/>
<keyword evidence="3" id="KW-1133">Transmembrane helix</keyword>
<dbReference type="GO" id="GO:0004252">
    <property type="term" value="F:serine-type endopeptidase activity"/>
    <property type="evidence" value="ECO:0007669"/>
    <property type="project" value="InterPro"/>
</dbReference>
<gene>
    <name evidence="5" type="ORF">K9W45_01965</name>
</gene>
<feature type="transmembrane region" description="Helical" evidence="3">
    <location>
        <begin position="12"/>
        <end position="29"/>
    </location>
</feature>
<dbReference type="InterPro" id="IPR008979">
    <property type="entry name" value="Galactose-bd-like_sf"/>
</dbReference>
<keyword evidence="2" id="KW-0378">Hydrolase</keyword>
<feature type="domain" description="P/Homo B" evidence="4">
    <location>
        <begin position="27"/>
        <end position="163"/>
    </location>
</feature>
<keyword evidence="3" id="KW-0472">Membrane</keyword>
<dbReference type="AlphaFoldDB" id="A0A9Y1BLV5"/>
<dbReference type="Pfam" id="PF01483">
    <property type="entry name" value="P_proprotein"/>
    <property type="match status" value="1"/>
</dbReference>
<dbReference type="GO" id="GO:0006508">
    <property type="term" value="P:proteolysis"/>
    <property type="evidence" value="ECO:0007669"/>
    <property type="project" value="UniProtKB-KW"/>
</dbReference>
<evidence type="ECO:0000259" key="4">
    <source>
        <dbReference type="PROSITE" id="PS51829"/>
    </source>
</evidence>
<dbReference type="EMBL" id="CP084166">
    <property type="protein sequence ID" value="UJG41241.1"/>
    <property type="molecule type" value="Genomic_DNA"/>
</dbReference>
<evidence type="ECO:0000256" key="2">
    <source>
        <dbReference type="ARBA" id="ARBA00022801"/>
    </source>
</evidence>
<dbReference type="PROSITE" id="PS51829">
    <property type="entry name" value="P_HOMO_B"/>
    <property type="match status" value="1"/>
</dbReference>
<keyword evidence="1" id="KW-0645">Protease</keyword>
<keyword evidence="3" id="KW-0812">Transmembrane</keyword>
<evidence type="ECO:0000313" key="5">
    <source>
        <dbReference type="EMBL" id="UJG41241.1"/>
    </source>
</evidence>
<sequence length="505" mass="56036">MDNMKLKSKSKIYLISLSILALMIVTVIPQNTFIMPTSATSAAGTQGSNGSNYNIYDHSTTESYIYISKSDSIDTVSVYVSIIHTWIGDLKIWVVSPSGLTYQIWDREGGSSDDIHQDFVITSYFKGFNCYGTWKLRVEDCASGDKGYIDYWSIAITTGIGGNSQYETNSPYGGEGGEGSVAVSRDAYYFDSTYHNEVELDDPFMAYASIYNYYVPDNVYVDYIYVKTRISYSDWTQLDVYLGYYDAVNNENVYIAQLWDRHSSSNPDPGEKTLEFTISVNNPSYAHRPLKWKILAKDVFSWGDGSGEIREFIMAFASDRTSDTSDIKASLNSYQLVDNTLKVIEDIKGYCNSYYLSHSTETAGKMAKALRDFTDKIIGSTGAHIKDATYELIGNLFKVSPTDTITEEEIRNILKNALKTSYFSPCISMLATGVISVAIALVDDGTISTSEMKTIVANVIDAGIGDALEPVYGIGFAYDAWCALASVGILPSTWTLGNLIVDFIW</sequence>
<organism evidence="5">
    <name type="scientific">Candidatus Heimdallarchaeum aukensis</name>
    <dbReference type="NCBI Taxonomy" id="2876573"/>
    <lineage>
        <taxon>Archaea</taxon>
        <taxon>Promethearchaeati</taxon>
        <taxon>Candidatus Heimdallarchaeota</taxon>
        <taxon>Candidatus Heimdallarchaeia (ex Rinke et al. 2021) (nom. nud.)</taxon>
        <taxon>Candidatus Heimdallarchaeales</taxon>
        <taxon>Candidatus Heimdallarchaeaceae</taxon>
        <taxon>Candidatus Heimdallarchaeum</taxon>
    </lineage>
</organism>
<protein>
    <submittedName>
        <fullName evidence="5">Proprotein convertase P-domain-containing protein</fullName>
    </submittedName>
</protein>
<reference evidence="5" key="1">
    <citation type="journal article" date="2022" name="Nat. Microbiol.">
        <title>Unique mobile elements and scalable gene flow at the prokaryote-eukaryote boundary revealed by circularized Asgard archaea genomes.</title>
        <authorList>
            <person name="Wu F."/>
            <person name="Speth D.R."/>
            <person name="Philosof A."/>
            <person name="Cremiere A."/>
            <person name="Narayanan A."/>
            <person name="Barco R.A."/>
            <person name="Connon S.A."/>
            <person name="Amend J.P."/>
            <person name="Antoshechkin I.A."/>
            <person name="Orphan V.J."/>
        </authorList>
    </citation>
    <scope>NUCLEOTIDE SEQUENCE</scope>
    <source>
        <strain evidence="5">PM71</strain>
    </source>
</reference>
<dbReference type="SUPFAM" id="SSF49785">
    <property type="entry name" value="Galactose-binding domain-like"/>
    <property type="match status" value="1"/>
</dbReference>
<evidence type="ECO:0000256" key="1">
    <source>
        <dbReference type="ARBA" id="ARBA00022670"/>
    </source>
</evidence>
<accession>A0A9Y1BLV5</accession>